<accession>A0A4V3FFL7</accession>
<protein>
    <submittedName>
        <fullName evidence="2">Rhamnogalacturonyl hydrolase YesR</fullName>
    </submittedName>
</protein>
<dbReference type="InterPro" id="IPR012341">
    <property type="entry name" value="6hp_glycosidase-like_sf"/>
</dbReference>
<evidence type="ECO:0000256" key="1">
    <source>
        <dbReference type="ARBA" id="ARBA00022801"/>
    </source>
</evidence>
<dbReference type="OrthoDB" id="258246at2"/>
<sequence>MSFGSNQTPQFMNIQPLHFSRRQCLKTLSHVSLLGLGSRLGFSVENSPAAQHIALSLGESPDVAPEVPLVPGFLRFGWKSFAVGNVGSAPTTLHGLGEAAPAVPDNAECRLRLTNAVDVRNDYAIEVSTPDGEVIGTLPVRFAALYQVQEMVLTPAQARQVLKKGAVLKLVNGPAPLWFFAPSPEASPTPDVLQLPHVLIAPPGDPMTEFEHRLRGLVMLQGFGWQSGCASEGLLDLAEARKDDALLALVDRYLSMYFTADGVAFESPRSHPVKDRVGGIEEPLPWATLARRQPDHPALEIGRKFLSSDKISKHNVSLGQSLTTEGNYTAAYPTAVLSRVLKSEELATIALRQLEARRLTNIHDGDVYQSASMAGGKHLRNWCRGVCWYYLGLVRTIQALDDERATQSWLPEIKRVAAFLLHHQREDGLWGNFIHDPQSVTDTSGSAGLATALARAHASGWLKDDSHKAAQKTLAGLAKHLTPDGLLGGAAQSNKGGTALQEGSYRVIYQMGMGLQAQLIAALK</sequence>
<dbReference type="InterPro" id="IPR052043">
    <property type="entry name" value="PolySaccharide_Degr_Enz"/>
</dbReference>
<dbReference type="PANTHER" id="PTHR33886:SF8">
    <property type="entry name" value="UNSATURATED RHAMNOGALACTURONAN HYDROLASE (EUROFUNG)"/>
    <property type="match status" value="1"/>
</dbReference>
<keyword evidence="1 2" id="KW-0378">Hydrolase</keyword>
<dbReference type="GO" id="GO:0016787">
    <property type="term" value="F:hydrolase activity"/>
    <property type="evidence" value="ECO:0007669"/>
    <property type="project" value="UniProtKB-KW"/>
</dbReference>
<keyword evidence="3" id="KW-1185">Reference proteome</keyword>
<dbReference type="InterPro" id="IPR008928">
    <property type="entry name" value="6-hairpin_glycosidase_sf"/>
</dbReference>
<dbReference type="AlphaFoldDB" id="A0A4V3FFL7"/>
<dbReference type="Pfam" id="PF07470">
    <property type="entry name" value="Glyco_hydro_88"/>
    <property type="match status" value="1"/>
</dbReference>
<dbReference type="SUPFAM" id="SSF48208">
    <property type="entry name" value="Six-hairpin glycosidases"/>
    <property type="match status" value="1"/>
</dbReference>
<organism evidence="2 3">
    <name type="scientific">Prosthecobacter fusiformis</name>
    <dbReference type="NCBI Taxonomy" id="48464"/>
    <lineage>
        <taxon>Bacteria</taxon>
        <taxon>Pseudomonadati</taxon>
        <taxon>Verrucomicrobiota</taxon>
        <taxon>Verrucomicrobiia</taxon>
        <taxon>Verrucomicrobiales</taxon>
        <taxon>Verrucomicrobiaceae</taxon>
        <taxon>Prosthecobacter</taxon>
    </lineage>
</organism>
<comment type="caution">
    <text evidence="2">The sequence shown here is derived from an EMBL/GenBank/DDBJ whole genome shotgun (WGS) entry which is preliminary data.</text>
</comment>
<dbReference type="PANTHER" id="PTHR33886">
    <property type="entry name" value="UNSATURATED RHAMNOGALACTURONAN HYDROLASE (EUROFUNG)"/>
    <property type="match status" value="1"/>
</dbReference>
<proteinExistence type="predicted"/>
<evidence type="ECO:0000313" key="2">
    <source>
        <dbReference type="EMBL" id="TDU71203.1"/>
    </source>
</evidence>
<dbReference type="GO" id="GO:0005975">
    <property type="term" value="P:carbohydrate metabolic process"/>
    <property type="evidence" value="ECO:0007669"/>
    <property type="project" value="InterPro"/>
</dbReference>
<name>A0A4V3FFL7_9BACT</name>
<dbReference type="Gene3D" id="1.50.10.10">
    <property type="match status" value="1"/>
</dbReference>
<dbReference type="Proteomes" id="UP000295662">
    <property type="component" value="Unassembled WGS sequence"/>
</dbReference>
<evidence type="ECO:0000313" key="3">
    <source>
        <dbReference type="Proteomes" id="UP000295662"/>
    </source>
</evidence>
<dbReference type="EMBL" id="SOCA01000003">
    <property type="protein sequence ID" value="TDU71203.1"/>
    <property type="molecule type" value="Genomic_DNA"/>
</dbReference>
<reference evidence="2 3" key="1">
    <citation type="submission" date="2019-03" db="EMBL/GenBank/DDBJ databases">
        <title>Genomic Encyclopedia of Archaeal and Bacterial Type Strains, Phase II (KMG-II): from individual species to whole genera.</title>
        <authorList>
            <person name="Goeker M."/>
        </authorList>
    </citation>
    <scope>NUCLEOTIDE SEQUENCE [LARGE SCALE GENOMIC DNA]</scope>
    <source>
        <strain evidence="2 3">ATCC 25309</strain>
    </source>
</reference>
<gene>
    <name evidence="2" type="ORF">EI77_02325</name>
</gene>
<dbReference type="InterPro" id="IPR010905">
    <property type="entry name" value="Glyco_hydro_88"/>
</dbReference>